<feature type="domain" description="HIT-type" evidence="6">
    <location>
        <begin position="193"/>
        <end position="225"/>
    </location>
</feature>
<evidence type="ECO:0000256" key="4">
    <source>
        <dbReference type="PROSITE-ProRule" id="PRU00453"/>
    </source>
</evidence>
<dbReference type="CDD" id="cd21437">
    <property type="entry name" value="zf-HIT_ZNHIT1_like"/>
    <property type="match status" value="1"/>
</dbReference>
<dbReference type="InterPro" id="IPR007529">
    <property type="entry name" value="Znf_HIT"/>
</dbReference>
<name>A0A0P1BPN5_9BASI</name>
<dbReference type="EMBL" id="CCYA01000270">
    <property type="protein sequence ID" value="CEH18214.1"/>
    <property type="molecule type" value="Genomic_DNA"/>
</dbReference>
<organism evidence="7 8">
    <name type="scientific">Ceraceosorus bombacis</name>
    <dbReference type="NCBI Taxonomy" id="401625"/>
    <lineage>
        <taxon>Eukaryota</taxon>
        <taxon>Fungi</taxon>
        <taxon>Dikarya</taxon>
        <taxon>Basidiomycota</taxon>
        <taxon>Ustilaginomycotina</taxon>
        <taxon>Exobasidiomycetes</taxon>
        <taxon>Ceraceosorales</taxon>
        <taxon>Ceraceosoraceae</taxon>
        <taxon>Ceraceosorus</taxon>
    </lineage>
</organism>
<dbReference type="Pfam" id="PF04438">
    <property type="entry name" value="zf-HIT"/>
    <property type="match status" value="1"/>
</dbReference>
<keyword evidence="1" id="KW-0479">Metal-binding</keyword>
<sequence>MLSASAAPVRETKRRPSRRTAESERKEREKARAYRSDEGDVQSRRKKRRLEELERGTRSGLDTSSIVLPSNSTYTGTLAGILAGRADARNLSDEELDLDFDGGAAGPELHSRSNATGNSAAGKTSRASSSSTKKGKHKLSAELQGLLSTRKGFETRREEASQHPSWVASTANYDTAVAPPSRYPPSRSVPPLCSICGYWGHQRCKRCDERLCSLSCTSTHDEARCERPV</sequence>
<evidence type="ECO:0000313" key="7">
    <source>
        <dbReference type="EMBL" id="CEH18214.1"/>
    </source>
</evidence>
<proteinExistence type="predicted"/>
<protein>
    <submittedName>
        <fullName evidence="7">Predicted BBOX Zn-finger protein</fullName>
    </submittedName>
</protein>
<accession>A0A0P1BPN5</accession>
<reference evidence="7 8" key="1">
    <citation type="submission" date="2014-09" db="EMBL/GenBank/DDBJ databases">
        <authorList>
            <person name="Magalhaes I.L.F."/>
            <person name="Oliveira U."/>
            <person name="Santos F.R."/>
            <person name="Vidigal T.H.D.A."/>
            <person name="Brescovit A.D."/>
            <person name="Santos A.J."/>
        </authorList>
    </citation>
    <scope>NUCLEOTIDE SEQUENCE [LARGE SCALE GENOMIC DNA]</scope>
</reference>
<keyword evidence="2 4" id="KW-0863">Zinc-finger</keyword>
<dbReference type="AlphaFoldDB" id="A0A0P1BPN5"/>
<evidence type="ECO:0000259" key="6">
    <source>
        <dbReference type="PROSITE" id="PS51083"/>
    </source>
</evidence>
<feature type="compositionally biased region" description="Polar residues" evidence="5">
    <location>
        <begin position="60"/>
        <end position="72"/>
    </location>
</feature>
<evidence type="ECO:0000256" key="2">
    <source>
        <dbReference type="ARBA" id="ARBA00022771"/>
    </source>
</evidence>
<evidence type="ECO:0000256" key="3">
    <source>
        <dbReference type="ARBA" id="ARBA00022833"/>
    </source>
</evidence>
<dbReference type="OrthoDB" id="74807at2759"/>
<dbReference type="PANTHER" id="PTHR13093">
    <property type="entry name" value="ZINC FINGER HIT DOMAIN CONTAINING PROTEIN 1"/>
    <property type="match status" value="1"/>
</dbReference>
<dbReference type="GO" id="GO:0006338">
    <property type="term" value="P:chromatin remodeling"/>
    <property type="evidence" value="ECO:0007669"/>
    <property type="project" value="InterPro"/>
</dbReference>
<feature type="region of interest" description="Disordered" evidence="5">
    <location>
        <begin position="1"/>
        <end position="72"/>
    </location>
</feature>
<feature type="compositionally biased region" description="Basic and acidic residues" evidence="5">
    <location>
        <begin position="19"/>
        <end position="57"/>
    </location>
</feature>
<evidence type="ECO:0000313" key="8">
    <source>
        <dbReference type="Proteomes" id="UP000054845"/>
    </source>
</evidence>
<dbReference type="GO" id="GO:0008270">
    <property type="term" value="F:zinc ion binding"/>
    <property type="evidence" value="ECO:0007669"/>
    <property type="project" value="UniProtKB-UniRule"/>
</dbReference>
<feature type="region of interest" description="Disordered" evidence="5">
    <location>
        <begin position="99"/>
        <end position="144"/>
    </location>
</feature>
<feature type="compositionally biased region" description="Low complexity" evidence="5">
    <location>
        <begin position="119"/>
        <end position="132"/>
    </location>
</feature>
<keyword evidence="8" id="KW-1185">Reference proteome</keyword>
<evidence type="ECO:0000256" key="1">
    <source>
        <dbReference type="ARBA" id="ARBA00022723"/>
    </source>
</evidence>
<keyword evidence="3" id="KW-0862">Zinc</keyword>
<dbReference type="Proteomes" id="UP000054845">
    <property type="component" value="Unassembled WGS sequence"/>
</dbReference>
<dbReference type="PROSITE" id="PS51083">
    <property type="entry name" value="ZF_HIT"/>
    <property type="match status" value="1"/>
</dbReference>
<dbReference type="GO" id="GO:0005634">
    <property type="term" value="C:nucleus"/>
    <property type="evidence" value="ECO:0007669"/>
    <property type="project" value="UniProtKB-ARBA"/>
</dbReference>
<dbReference type="STRING" id="401625.A0A0P1BPN5"/>
<evidence type="ECO:0000256" key="5">
    <source>
        <dbReference type="SAM" id="MobiDB-lite"/>
    </source>
</evidence>
<dbReference type="InterPro" id="IPR039723">
    <property type="entry name" value="Vps71/ZNHIT1"/>
</dbReference>